<dbReference type="Proteomes" id="UP001381693">
    <property type="component" value="Unassembled WGS sequence"/>
</dbReference>
<dbReference type="EMBL" id="JAXCGZ010015758">
    <property type="protein sequence ID" value="KAK7069847.1"/>
    <property type="molecule type" value="Genomic_DNA"/>
</dbReference>
<feature type="non-terminal residue" evidence="2">
    <location>
        <position position="1"/>
    </location>
</feature>
<feature type="region of interest" description="Disordered" evidence="1">
    <location>
        <begin position="1"/>
        <end position="20"/>
    </location>
</feature>
<sequence length="207" mass="23282">PPPSFRTAAQKQNTEGWHIPYHDGSVRESYQVPTTWLCLQSKPHLCRDITSGRVSDVPYKYTPENGALHHSNALRNSNVDPHSPEADIITLTGKLLGSQKADSKPIRIPYGKVYPKSKDSRPFTEDFNKSNSLIGSSQKSSVAKNKMREDMYKIMRSGKDRKKYPSVISDRTITSEKFVSRDVSGGTALKSQKKFIPRNVSSDTRKQ</sequence>
<evidence type="ECO:0000313" key="3">
    <source>
        <dbReference type="Proteomes" id="UP001381693"/>
    </source>
</evidence>
<evidence type="ECO:0000256" key="1">
    <source>
        <dbReference type="SAM" id="MobiDB-lite"/>
    </source>
</evidence>
<keyword evidence="3" id="KW-1185">Reference proteome</keyword>
<organism evidence="2 3">
    <name type="scientific">Halocaridina rubra</name>
    <name type="common">Hawaiian red shrimp</name>
    <dbReference type="NCBI Taxonomy" id="373956"/>
    <lineage>
        <taxon>Eukaryota</taxon>
        <taxon>Metazoa</taxon>
        <taxon>Ecdysozoa</taxon>
        <taxon>Arthropoda</taxon>
        <taxon>Crustacea</taxon>
        <taxon>Multicrustacea</taxon>
        <taxon>Malacostraca</taxon>
        <taxon>Eumalacostraca</taxon>
        <taxon>Eucarida</taxon>
        <taxon>Decapoda</taxon>
        <taxon>Pleocyemata</taxon>
        <taxon>Caridea</taxon>
        <taxon>Atyoidea</taxon>
        <taxon>Atyidae</taxon>
        <taxon>Halocaridina</taxon>
    </lineage>
</organism>
<proteinExistence type="predicted"/>
<accession>A0AAN9A514</accession>
<name>A0AAN9A514_HALRR</name>
<comment type="caution">
    <text evidence="2">The sequence shown here is derived from an EMBL/GenBank/DDBJ whole genome shotgun (WGS) entry which is preliminary data.</text>
</comment>
<reference evidence="2 3" key="1">
    <citation type="submission" date="2023-11" db="EMBL/GenBank/DDBJ databases">
        <title>Halocaridina rubra genome assembly.</title>
        <authorList>
            <person name="Smith C."/>
        </authorList>
    </citation>
    <scope>NUCLEOTIDE SEQUENCE [LARGE SCALE GENOMIC DNA]</scope>
    <source>
        <strain evidence="2">EP-1</strain>
        <tissue evidence="2">Whole</tissue>
    </source>
</reference>
<protein>
    <submittedName>
        <fullName evidence="2">Uncharacterized protein</fullName>
    </submittedName>
</protein>
<feature type="region of interest" description="Disordered" evidence="1">
    <location>
        <begin position="126"/>
        <end position="146"/>
    </location>
</feature>
<dbReference type="AlphaFoldDB" id="A0AAN9A514"/>
<gene>
    <name evidence="2" type="ORF">SK128_015698</name>
</gene>
<feature type="compositionally biased region" description="Polar residues" evidence="1">
    <location>
        <begin position="129"/>
        <end position="143"/>
    </location>
</feature>
<evidence type="ECO:0000313" key="2">
    <source>
        <dbReference type="EMBL" id="KAK7069847.1"/>
    </source>
</evidence>